<dbReference type="STRING" id="283909.R7TMC6"/>
<dbReference type="EMBL" id="AMQN01013424">
    <property type="status" value="NOT_ANNOTATED_CDS"/>
    <property type="molecule type" value="Genomic_DNA"/>
</dbReference>
<evidence type="ECO:0000313" key="3">
    <source>
        <dbReference type="Proteomes" id="UP000014760"/>
    </source>
</evidence>
<dbReference type="Pfam" id="PF13578">
    <property type="entry name" value="Methyltransf_24"/>
    <property type="match status" value="1"/>
</dbReference>
<proteinExistence type="predicted"/>
<dbReference type="Proteomes" id="UP000014760">
    <property type="component" value="Unassembled WGS sequence"/>
</dbReference>
<accession>R7TMC6</accession>
<sequence>MMLGHIHVKILLVLPWMLLCVTLVFVVSNQDISVLDGASSISDAAFVPFDLREALSFLPLGNRDCDGLKETLTPIFQWPEGFKKTEKEHEDTFRKYLLADPKRPEGHSGQQLEQKMVYMKLVQLPFVKTVCETGFNGGHSTLVWLAANPNTKVYSFDNADHEYAEKMAQHLQAKYPGRLTVTWGFSEKTLPKFAEEHPEVKCDLIIVDGGHTFEVATEDFLNFRNMANPKNIVVFDDHPTKNNRFQSKLARAWETQIRSGLLAEQFACEKDNHRGFSLGHFIMTGT</sequence>
<dbReference type="HOGENOM" id="CLU_081393_0_0_1"/>
<dbReference type="Gene3D" id="3.40.50.150">
    <property type="entry name" value="Vaccinia Virus protein VP39"/>
    <property type="match status" value="1"/>
</dbReference>
<dbReference type="InterPro" id="IPR029063">
    <property type="entry name" value="SAM-dependent_MTases_sf"/>
</dbReference>
<reference evidence="1 3" key="2">
    <citation type="journal article" date="2013" name="Nature">
        <title>Insights into bilaterian evolution from three spiralian genomes.</title>
        <authorList>
            <person name="Simakov O."/>
            <person name="Marletaz F."/>
            <person name="Cho S.J."/>
            <person name="Edsinger-Gonzales E."/>
            <person name="Havlak P."/>
            <person name="Hellsten U."/>
            <person name="Kuo D.H."/>
            <person name="Larsson T."/>
            <person name="Lv J."/>
            <person name="Arendt D."/>
            <person name="Savage R."/>
            <person name="Osoegawa K."/>
            <person name="de Jong P."/>
            <person name="Grimwood J."/>
            <person name="Chapman J.A."/>
            <person name="Shapiro H."/>
            <person name="Aerts A."/>
            <person name="Otillar R.P."/>
            <person name="Terry A.Y."/>
            <person name="Boore J.L."/>
            <person name="Grigoriev I.V."/>
            <person name="Lindberg D.R."/>
            <person name="Seaver E.C."/>
            <person name="Weisblat D.A."/>
            <person name="Putnam N.H."/>
            <person name="Rokhsar D.S."/>
        </authorList>
    </citation>
    <scope>NUCLEOTIDE SEQUENCE</scope>
    <source>
        <strain evidence="1 3">I ESC-2004</strain>
    </source>
</reference>
<dbReference type="SUPFAM" id="SSF53335">
    <property type="entry name" value="S-adenosyl-L-methionine-dependent methyltransferases"/>
    <property type="match status" value="1"/>
</dbReference>
<dbReference type="EMBL" id="KB310211">
    <property type="protein sequence ID" value="ELT92235.1"/>
    <property type="molecule type" value="Genomic_DNA"/>
</dbReference>
<reference evidence="3" key="1">
    <citation type="submission" date="2012-12" db="EMBL/GenBank/DDBJ databases">
        <authorList>
            <person name="Hellsten U."/>
            <person name="Grimwood J."/>
            <person name="Chapman J.A."/>
            <person name="Shapiro H."/>
            <person name="Aerts A."/>
            <person name="Otillar R.P."/>
            <person name="Terry A.Y."/>
            <person name="Boore J.L."/>
            <person name="Simakov O."/>
            <person name="Marletaz F."/>
            <person name="Cho S.-J."/>
            <person name="Edsinger-Gonzales E."/>
            <person name="Havlak P."/>
            <person name="Kuo D.-H."/>
            <person name="Larsson T."/>
            <person name="Lv J."/>
            <person name="Arendt D."/>
            <person name="Savage R."/>
            <person name="Osoegawa K."/>
            <person name="de Jong P."/>
            <person name="Lindberg D.R."/>
            <person name="Seaver E.C."/>
            <person name="Weisblat D.A."/>
            <person name="Putnam N.H."/>
            <person name="Grigoriev I.V."/>
            <person name="Rokhsar D.S."/>
        </authorList>
    </citation>
    <scope>NUCLEOTIDE SEQUENCE</scope>
    <source>
        <strain evidence="3">I ESC-2004</strain>
    </source>
</reference>
<evidence type="ECO:0000313" key="1">
    <source>
        <dbReference type="EMBL" id="ELT92235.1"/>
    </source>
</evidence>
<evidence type="ECO:0000313" key="2">
    <source>
        <dbReference type="EnsemblMetazoa" id="CapteP221703"/>
    </source>
</evidence>
<keyword evidence="3" id="KW-1185">Reference proteome</keyword>
<name>R7TMC6_CAPTE</name>
<gene>
    <name evidence="1" type="ORF">CAPTEDRAFT_221703</name>
</gene>
<protein>
    <recommendedName>
        <fullName evidence="4">Methyltransferase domain-containing protein</fullName>
    </recommendedName>
</protein>
<dbReference type="OMA" id="DFIPHQW"/>
<dbReference type="AlphaFoldDB" id="R7TMC6"/>
<reference evidence="2" key="3">
    <citation type="submission" date="2015-06" db="UniProtKB">
        <authorList>
            <consortium name="EnsemblMetazoa"/>
        </authorList>
    </citation>
    <scope>IDENTIFICATION</scope>
</reference>
<organism evidence="1">
    <name type="scientific">Capitella teleta</name>
    <name type="common">Polychaete worm</name>
    <dbReference type="NCBI Taxonomy" id="283909"/>
    <lineage>
        <taxon>Eukaryota</taxon>
        <taxon>Metazoa</taxon>
        <taxon>Spiralia</taxon>
        <taxon>Lophotrochozoa</taxon>
        <taxon>Annelida</taxon>
        <taxon>Polychaeta</taxon>
        <taxon>Sedentaria</taxon>
        <taxon>Scolecida</taxon>
        <taxon>Capitellidae</taxon>
        <taxon>Capitella</taxon>
    </lineage>
</organism>
<dbReference type="EnsemblMetazoa" id="CapteT221703">
    <property type="protein sequence ID" value="CapteP221703"/>
    <property type="gene ID" value="CapteG221703"/>
</dbReference>
<evidence type="ECO:0008006" key="4">
    <source>
        <dbReference type="Google" id="ProtNLM"/>
    </source>
</evidence>
<dbReference type="OrthoDB" id="6074443at2759"/>